<organism evidence="1 2">
    <name type="scientific">Hyphopichia burtonii NRRL Y-1933</name>
    <dbReference type="NCBI Taxonomy" id="984485"/>
    <lineage>
        <taxon>Eukaryota</taxon>
        <taxon>Fungi</taxon>
        <taxon>Dikarya</taxon>
        <taxon>Ascomycota</taxon>
        <taxon>Saccharomycotina</taxon>
        <taxon>Pichiomycetes</taxon>
        <taxon>Debaryomycetaceae</taxon>
        <taxon>Hyphopichia</taxon>
    </lineage>
</organism>
<dbReference type="SUPFAM" id="SSF51735">
    <property type="entry name" value="NAD(P)-binding Rossmann-fold domains"/>
    <property type="match status" value="1"/>
</dbReference>
<dbReference type="STRING" id="984485.A0A1E4RIH2"/>
<dbReference type="AlphaFoldDB" id="A0A1E4RIH2"/>
<gene>
    <name evidence="1" type="ORF">HYPBUDRAFT_139465</name>
</gene>
<dbReference type="EMBL" id="KV454541">
    <property type="protein sequence ID" value="ODV67059.1"/>
    <property type="molecule type" value="Genomic_DNA"/>
</dbReference>
<evidence type="ECO:0000313" key="1">
    <source>
        <dbReference type="EMBL" id="ODV67059.1"/>
    </source>
</evidence>
<dbReference type="PANTHER" id="PTHR43313">
    <property type="entry name" value="SHORT-CHAIN DEHYDROGENASE/REDUCTASE FAMILY 9C"/>
    <property type="match status" value="1"/>
</dbReference>
<dbReference type="OrthoDB" id="5308060at2759"/>
<dbReference type="InterPro" id="IPR013952">
    <property type="entry name" value="DUF1776_fun"/>
</dbReference>
<dbReference type="RefSeq" id="XP_020076126.1">
    <property type="nucleotide sequence ID" value="XM_020219712.1"/>
</dbReference>
<dbReference type="GeneID" id="30994262"/>
<keyword evidence="2" id="KW-1185">Reference proteome</keyword>
<reference evidence="2" key="1">
    <citation type="submission" date="2016-05" db="EMBL/GenBank/DDBJ databases">
        <title>Comparative genomics of biotechnologically important yeasts.</title>
        <authorList>
            <consortium name="DOE Joint Genome Institute"/>
            <person name="Riley R."/>
            <person name="Haridas S."/>
            <person name="Wolfe K.H."/>
            <person name="Lopes M.R."/>
            <person name="Hittinger C.T."/>
            <person name="Goker M."/>
            <person name="Salamov A."/>
            <person name="Wisecaver J."/>
            <person name="Long T.M."/>
            <person name="Aerts A.L."/>
            <person name="Barry K."/>
            <person name="Choi C."/>
            <person name="Clum A."/>
            <person name="Coughlan A.Y."/>
            <person name="Deshpande S."/>
            <person name="Douglass A.P."/>
            <person name="Hanson S.J."/>
            <person name="Klenk H.-P."/>
            <person name="Labutti K."/>
            <person name="Lapidus A."/>
            <person name="Lindquist E."/>
            <person name="Lipzen A."/>
            <person name="Meier-Kolthoff J.P."/>
            <person name="Ohm R.A."/>
            <person name="Otillar R.P."/>
            <person name="Pangilinan J."/>
            <person name="Peng Y."/>
            <person name="Rokas A."/>
            <person name="Rosa C.A."/>
            <person name="Scheuner C."/>
            <person name="Sibirny A.A."/>
            <person name="Slot J.C."/>
            <person name="Stielow J.B."/>
            <person name="Sun H."/>
            <person name="Kurtzman C.P."/>
            <person name="Blackwell M."/>
            <person name="Grigoriev I.V."/>
            <person name="Jeffries T.W."/>
        </authorList>
    </citation>
    <scope>NUCLEOTIDE SEQUENCE [LARGE SCALE GENOMIC DNA]</scope>
    <source>
        <strain evidence="2">NRRL Y-1933</strain>
    </source>
</reference>
<dbReference type="InterPro" id="IPR036291">
    <property type="entry name" value="NAD(P)-bd_dom_sf"/>
</dbReference>
<evidence type="ECO:0000313" key="2">
    <source>
        <dbReference type="Proteomes" id="UP000095085"/>
    </source>
</evidence>
<protein>
    <submittedName>
        <fullName evidence="1">DUF1776-domain-containing protein</fullName>
    </submittedName>
</protein>
<proteinExistence type="predicted"/>
<sequence>MVADPVDATLLTLNYYYYKTSNYVATQQNKITKSEYFDKIYQLNPFSQSIYEKDIPKGASDPLYEKILNHVKSHQIQYLSLFTIGIGIPSLVYFKSKLTDDLQSSTRTRRRVPKLSNGARKDVVLVVGSPTEPLTRLIALDFEKRGFIVYLTILDQKDLKYVESNPITDDINYINFADSFSYEIQLAKFKNLLNIPVTPFTGAQAHKLNLKAVVFTPNLYFPIGPIENISISSWNRINERLLVYLKIFSSGLIDLMRHQKTKTILMTTNIISSLDMPYHAPETIFQNSLRHLFTALSREIKHQGLSVTQLRLGNLNVTNNQNGNAKISTIVNSEIRNWTDDMKALYGNTFAKSEKGSSPIKSAGKGTSLRELYHTLFDIIYSSNNKSSVVYCGTGARAYDRVARYIPECIIDLFVS</sequence>
<accession>A0A1E4RIH2</accession>
<dbReference type="Proteomes" id="UP000095085">
    <property type="component" value="Unassembled WGS sequence"/>
</dbReference>
<dbReference type="PANTHER" id="PTHR43313:SF1">
    <property type="entry name" value="3BETA-HYDROXYSTEROID DEHYDROGENASE DHS-16"/>
    <property type="match status" value="1"/>
</dbReference>
<name>A0A1E4RIH2_9ASCO</name>
<dbReference type="Pfam" id="PF08643">
    <property type="entry name" value="DUF1776"/>
    <property type="match status" value="1"/>
</dbReference>